<sequence length="105" mass="10966">MDSGGDAMGFICGGCCLIIFSGLTAFCGTQKYGSGGCGSGNRNAGCCNSCCRSSFDEDAFDAEVKKDMERTRDPNAQPKPTAQMSPELTAKSTPPPQEIPQKTSP</sequence>
<proteinExistence type="predicted"/>
<organism evidence="3 4">
    <name type="scientific">Pholiota conissans</name>
    <dbReference type="NCBI Taxonomy" id="109636"/>
    <lineage>
        <taxon>Eukaryota</taxon>
        <taxon>Fungi</taxon>
        <taxon>Dikarya</taxon>
        <taxon>Basidiomycota</taxon>
        <taxon>Agaricomycotina</taxon>
        <taxon>Agaricomycetes</taxon>
        <taxon>Agaricomycetidae</taxon>
        <taxon>Agaricales</taxon>
        <taxon>Agaricineae</taxon>
        <taxon>Strophariaceae</taxon>
        <taxon>Pholiota</taxon>
    </lineage>
</organism>
<keyword evidence="2" id="KW-1133">Transmembrane helix</keyword>
<protein>
    <submittedName>
        <fullName evidence="3">Uncharacterized protein</fullName>
    </submittedName>
</protein>
<name>A0A9P5YUU6_9AGAR</name>
<evidence type="ECO:0000313" key="4">
    <source>
        <dbReference type="Proteomes" id="UP000807469"/>
    </source>
</evidence>
<comment type="caution">
    <text evidence="3">The sequence shown here is derived from an EMBL/GenBank/DDBJ whole genome shotgun (WGS) entry which is preliminary data.</text>
</comment>
<keyword evidence="2" id="KW-0812">Transmembrane</keyword>
<feature type="compositionally biased region" description="Basic and acidic residues" evidence="1">
    <location>
        <begin position="62"/>
        <end position="73"/>
    </location>
</feature>
<reference evidence="3" key="1">
    <citation type="submission" date="2020-11" db="EMBL/GenBank/DDBJ databases">
        <authorList>
            <consortium name="DOE Joint Genome Institute"/>
            <person name="Ahrendt S."/>
            <person name="Riley R."/>
            <person name="Andreopoulos W."/>
            <person name="Labutti K."/>
            <person name="Pangilinan J."/>
            <person name="Ruiz-Duenas F.J."/>
            <person name="Barrasa J.M."/>
            <person name="Sanchez-Garcia M."/>
            <person name="Camarero S."/>
            <person name="Miyauchi S."/>
            <person name="Serrano A."/>
            <person name="Linde D."/>
            <person name="Babiker R."/>
            <person name="Drula E."/>
            <person name="Ayuso-Fernandez I."/>
            <person name="Pacheco R."/>
            <person name="Padilla G."/>
            <person name="Ferreira P."/>
            <person name="Barriuso J."/>
            <person name="Kellner H."/>
            <person name="Castanera R."/>
            <person name="Alfaro M."/>
            <person name="Ramirez L."/>
            <person name="Pisabarro A.G."/>
            <person name="Kuo A."/>
            <person name="Tritt A."/>
            <person name="Lipzen A."/>
            <person name="He G."/>
            <person name="Yan M."/>
            <person name="Ng V."/>
            <person name="Cullen D."/>
            <person name="Martin F."/>
            <person name="Rosso M.-N."/>
            <person name="Henrissat B."/>
            <person name="Hibbett D."/>
            <person name="Martinez A.T."/>
            <person name="Grigoriev I.V."/>
        </authorList>
    </citation>
    <scope>NUCLEOTIDE SEQUENCE</scope>
    <source>
        <strain evidence="3">CIRM-BRFM 674</strain>
    </source>
</reference>
<keyword evidence="2" id="KW-0472">Membrane</keyword>
<evidence type="ECO:0000256" key="1">
    <source>
        <dbReference type="SAM" id="MobiDB-lite"/>
    </source>
</evidence>
<evidence type="ECO:0000256" key="2">
    <source>
        <dbReference type="SAM" id="Phobius"/>
    </source>
</evidence>
<dbReference type="EMBL" id="MU155309">
    <property type="protein sequence ID" value="KAF9476037.1"/>
    <property type="molecule type" value="Genomic_DNA"/>
</dbReference>
<feature type="transmembrane region" description="Helical" evidence="2">
    <location>
        <begin position="7"/>
        <end position="26"/>
    </location>
</feature>
<dbReference type="OrthoDB" id="2608976at2759"/>
<dbReference type="Proteomes" id="UP000807469">
    <property type="component" value="Unassembled WGS sequence"/>
</dbReference>
<evidence type="ECO:0000313" key="3">
    <source>
        <dbReference type="EMBL" id="KAF9476037.1"/>
    </source>
</evidence>
<feature type="region of interest" description="Disordered" evidence="1">
    <location>
        <begin position="62"/>
        <end position="105"/>
    </location>
</feature>
<accession>A0A9P5YUU6</accession>
<gene>
    <name evidence="3" type="ORF">BDN70DRAFT_882943</name>
</gene>
<feature type="compositionally biased region" description="Polar residues" evidence="1">
    <location>
        <begin position="78"/>
        <end position="92"/>
    </location>
</feature>
<keyword evidence="4" id="KW-1185">Reference proteome</keyword>
<dbReference type="AlphaFoldDB" id="A0A9P5YUU6"/>